<dbReference type="InterPro" id="IPR045323">
    <property type="entry name" value="CCDC34"/>
</dbReference>
<dbReference type="Pfam" id="PF13904">
    <property type="entry name" value="CCDC34"/>
    <property type="match status" value="1"/>
</dbReference>
<sequence length="169" mass="20287">MEVAISSSFCNRCWQFNHSMSRFMKKSEKHNKTKVGIQSNNEAFREWMEKKQDVIKKKQEEKEFKMKLMDLDLEKQRIKQEAAELNFSIWLKKKEYLKKAEKQKKQKELEILEKAKQEKIKKSEETVAKWMKESKYKPKSVRSNMGLASLNDYAISFTNPKPWIDLIEN</sequence>
<accession>A0A1B6CMU4</accession>
<dbReference type="PANTHER" id="PTHR23247:SF2">
    <property type="entry name" value="COILED-COIL DOMAIN-CONTAINING PROTEIN 34"/>
    <property type="match status" value="1"/>
</dbReference>
<feature type="coiled-coil region" evidence="1">
    <location>
        <begin position="97"/>
        <end position="133"/>
    </location>
</feature>
<keyword evidence="1" id="KW-0175">Coiled coil</keyword>
<reference evidence="3" key="1">
    <citation type="submission" date="2015-12" db="EMBL/GenBank/DDBJ databases">
        <title>De novo transcriptome assembly of four potential Pierce s Disease insect vectors from Arizona vineyards.</title>
        <authorList>
            <person name="Tassone E.E."/>
        </authorList>
    </citation>
    <scope>NUCLEOTIDE SEQUENCE</scope>
</reference>
<gene>
    <name evidence="3" type="ORF">g.7579</name>
</gene>
<feature type="domain" description="Coiled-coil" evidence="2">
    <location>
        <begin position="24"/>
        <end position="163"/>
    </location>
</feature>
<proteinExistence type="predicted"/>
<evidence type="ECO:0000313" key="3">
    <source>
        <dbReference type="EMBL" id="JAS14760.1"/>
    </source>
</evidence>
<dbReference type="PANTHER" id="PTHR23247">
    <property type="entry name" value="NY-REN-41 ANTIGEN L15 -RELATED"/>
    <property type="match status" value="1"/>
</dbReference>
<name>A0A1B6CMU4_9HEMI</name>
<dbReference type="InterPro" id="IPR025259">
    <property type="entry name" value="CCDC34/181"/>
</dbReference>
<protein>
    <recommendedName>
        <fullName evidence="2">Coiled-coil domain-containing protein</fullName>
    </recommendedName>
</protein>
<evidence type="ECO:0000259" key="2">
    <source>
        <dbReference type="Pfam" id="PF13904"/>
    </source>
</evidence>
<dbReference type="AlphaFoldDB" id="A0A1B6CMU4"/>
<dbReference type="EMBL" id="GEDC01022538">
    <property type="protein sequence ID" value="JAS14760.1"/>
    <property type="molecule type" value="Transcribed_RNA"/>
</dbReference>
<evidence type="ECO:0000256" key="1">
    <source>
        <dbReference type="SAM" id="Coils"/>
    </source>
</evidence>
<organism evidence="3">
    <name type="scientific">Clastoptera arizonana</name>
    <name type="common">Arizona spittle bug</name>
    <dbReference type="NCBI Taxonomy" id="38151"/>
    <lineage>
        <taxon>Eukaryota</taxon>
        <taxon>Metazoa</taxon>
        <taxon>Ecdysozoa</taxon>
        <taxon>Arthropoda</taxon>
        <taxon>Hexapoda</taxon>
        <taxon>Insecta</taxon>
        <taxon>Pterygota</taxon>
        <taxon>Neoptera</taxon>
        <taxon>Paraneoptera</taxon>
        <taxon>Hemiptera</taxon>
        <taxon>Auchenorrhyncha</taxon>
        <taxon>Cercopoidea</taxon>
        <taxon>Clastopteridae</taxon>
        <taxon>Clastoptera</taxon>
    </lineage>
</organism>